<proteinExistence type="predicted"/>
<keyword evidence="1" id="KW-0349">Heme</keyword>
<dbReference type="AlphaFoldDB" id="A0A3B0QWK1"/>
<reference evidence="5" key="1">
    <citation type="submission" date="2018-06" db="EMBL/GenBank/DDBJ databases">
        <authorList>
            <person name="Zhirakovskaya E."/>
        </authorList>
    </citation>
    <scope>NUCLEOTIDE SEQUENCE</scope>
</reference>
<accession>A0A3B0QWK1</accession>
<dbReference type="Pfam" id="PF21342">
    <property type="entry name" value="SoxA-TsdA_cyt-c"/>
    <property type="match status" value="1"/>
</dbReference>
<dbReference type="GO" id="GO:0009055">
    <property type="term" value="F:electron transfer activity"/>
    <property type="evidence" value="ECO:0007669"/>
    <property type="project" value="InterPro"/>
</dbReference>
<gene>
    <name evidence="5" type="ORF">MNBD_DELTA01-1127</name>
</gene>
<protein>
    <recommendedName>
        <fullName evidence="4">Cytochrome c domain-containing protein</fullName>
    </recommendedName>
</protein>
<evidence type="ECO:0000256" key="3">
    <source>
        <dbReference type="ARBA" id="ARBA00023004"/>
    </source>
</evidence>
<dbReference type="InterPro" id="IPR036909">
    <property type="entry name" value="Cyt_c-like_dom_sf"/>
</dbReference>
<dbReference type="Gene3D" id="1.10.760.10">
    <property type="entry name" value="Cytochrome c-like domain"/>
    <property type="match status" value="1"/>
</dbReference>
<evidence type="ECO:0000259" key="4">
    <source>
        <dbReference type="Pfam" id="PF21342"/>
    </source>
</evidence>
<evidence type="ECO:0000313" key="5">
    <source>
        <dbReference type="EMBL" id="VAV84499.1"/>
    </source>
</evidence>
<dbReference type="InterPro" id="IPR009056">
    <property type="entry name" value="Cyt_c-like_dom"/>
</dbReference>
<organism evidence="5">
    <name type="scientific">hydrothermal vent metagenome</name>
    <dbReference type="NCBI Taxonomy" id="652676"/>
    <lineage>
        <taxon>unclassified sequences</taxon>
        <taxon>metagenomes</taxon>
        <taxon>ecological metagenomes</taxon>
    </lineage>
</organism>
<keyword evidence="3" id="KW-0408">Iron</keyword>
<sequence>MKKLLGLLIFTVTLVAFTGMARASEPAENMQVAISKNPCAMKNPCTMANPCAMEKHKMMNPCTMKNPCSMMNPCAMKKHSKAEKRAAKASLKYGKKLWKDKSLGNSGQSCSTCHPKGKNLYNTPYPRYVKMPNKVITLKGMINFCMKVPMQAEPLDVNGKKMKALVSYINAYSSAPDPASMRNPCMMGNPCGMKNPCAMKNPCGRK</sequence>
<evidence type="ECO:0000256" key="1">
    <source>
        <dbReference type="ARBA" id="ARBA00022617"/>
    </source>
</evidence>
<dbReference type="EMBL" id="UOEA01000067">
    <property type="protein sequence ID" value="VAV84499.1"/>
    <property type="molecule type" value="Genomic_DNA"/>
</dbReference>
<keyword evidence="2" id="KW-0479">Metal-binding</keyword>
<dbReference type="GO" id="GO:0020037">
    <property type="term" value="F:heme binding"/>
    <property type="evidence" value="ECO:0007669"/>
    <property type="project" value="InterPro"/>
</dbReference>
<name>A0A3B0QWK1_9ZZZZ</name>
<dbReference type="GO" id="GO:0046872">
    <property type="term" value="F:metal ion binding"/>
    <property type="evidence" value="ECO:0007669"/>
    <property type="project" value="UniProtKB-KW"/>
</dbReference>
<evidence type="ECO:0000256" key="2">
    <source>
        <dbReference type="ARBA" id="ARBA00022723"/>
    </source>
</evidence>
<feature type="domain" description="Cytochrome c" evidence="4">
    <location>
        <begin position="94"/>
        <end position="174"/>
    </location>
</feature>
<dbReference type="SUPFAM" id="SSF46626">
    <property type="entry name" value="Cytochrome c"/>
    <property type="match status" value="1"/>
</dbReference>